<keyword evidence="1" id="KW-0472">Membrane</keyword>
<gene>
    <name evidence="2" type="ORF">GCM10007940_03340</name>
</gene>
<accession>A0AA37WDG7</accession>
<dbReference type="RefSeq" id="WP_235292616.1">
    <property type="nucleotide sequence ID" value="NZ_BSOH01000001.1"/>
</dbReference>
<keyword evidence="3" id="KW-1185">Reference proteome</keyword>
<evidence type="ECO:0000256" key="1">
    <source>
        <dbReference type="SAM" id="Phobius"/>
    </source>
</evidence>
<dbReference type="AlphaFoldDB" id="A0AA37WDG7"/>
<proteinExistence type="predicted"/>
<reference evidence="2" key="1">
    <citation type="journal article" date="2014" name="Int. J. Syst. Evol. Microbiol.">
        <title>Complete genome sequence of Corynebacterium casei LMG S-19264T (=DSM 44701T), isolated from a smear-ripened cheese.</title>
        <authorList>
            <consortium name="US DOE Joint Genome Institute (JGI-PGF)"/>
            <person name="Walter F."/>
            <person name="Albersmeier A."/>
            <person name="Kalinowski J."/>
            <person name="Ruckert C."/>
        </authorList>
    </citation>
    <scope>NUCLEOTIDE SEQUENCE</scope>
    <source>
        <strain evidence="2">NBRC 108769</strain>
    </source>
</reference>
<protein>
    <recommendedName>
        <fullName evidence="4">DUF3185 family protein</fullName>
    </recommendedName>
</protein>
<comment type="caution">
    <text evidence="2">The sequence shown here is derived from an EMBL/GenBank/DDBJ whole genome shotgun (WGS) entry which is preliminary data.</text>
</comment>
<reference evidence="2" key="2">
    <citation type="submission" date="2023-01" db="EMBL/GenBank/DDBJ databases">
        <title>Draft genome sequence of Portibacter lacus strain NBRC 108769.</title>
        <authorList>
            <person name="Sun Q."/>
            <person name="Mori K."/>
        </authorList>
    </citation>
    <scope>NUCLEOTIDE SEQUENCE</scope>
    <source>
        <strain evidence="2">NBRC 108769</strain>
    </source>
</reference>
<feature type="transmembrane region" description="Helical" evidence="1">
    <location>
        <begin position="47"/>
        <end position="68"/>
    </location>
</feature>
<sequence length="71" mass="7418">MKKIIGIVLIVLAVVLGYMGYNQVAESTASAEILGVELTASDEGGQMQGYILLGLGVISLLSGIYLMGKKD</sequence>
<keyword evidence="1" id="KW-1133">Transmembrane helix</keyword>
<dbReference type="EMBL" id="BSOH01000001">
    <property type="protein sequence ID" value="GLR15719.1"/>
    <property type="molecule type" value="Genomic_DNA"/>
</dbReference>
<evidence type="ECO:0000313" key="3">
    <source>
        <dbReference type="Proteomes" id="UP001156666"/>
    </source>
</evidence>
<dbReference type="Proteomes" id="UP001156666">
    <property type="component" value="Unassembled WGS sequence"/>
</dbReference>
<name>A0AA37WDG7_9BACT</name>
<organism evidence="2 3">
    <name type="scientific">Portibacter lacus</name>
    <dbReference type="NCBI Taxonomy" id="1099794"/>
    <lineage>
        <taxon>Bacteria</taxon>
        <taxon>Pseudomonadati</taxon>
        <taxon>Bacteroidota</taxon>
        <taxon>Saprospiria</taxon>
        <taxon>Saprospirales</taxon>
        <taxon>Haliscomenobacteraceae</taxon>
        <taxon>Portibacter</taxon>
    </lineage>
</organism>
<evidence type="ECO:0008006" key="4">
    <source>
        <dbReference type="Google" id="ProtNLM"/>
    </source>
</evidence>
<keyword evidence="1" id="KW-0812">Transmembrane</keyword>
<evidence type="ECO:0000313" key="2">
    <source>
        <dbReference type="EMBL" id="GLR15719.1"/>
    </source>
</evidence>